<reference evidence="1" key="2">
    <citation type="journal article" date="2015" name="Fish Shellfish Immunol.">
        <title>Early steps in the European eel (Anguilla anguilla)-Vibrio vulnificus interaction in the gills: Role of the RtxA13 toxin.</title>
        <authorList>
            <person name="Callol A."/>
            <person name="Pajuelo D."/>
            <person name="Ebbesson L."/>
            <person name="Teles M."/>
            <person name="MacKenzie S."/>
            <person name="Amaro C."/>
        </authorList>
    </citation>
    <scope>NUCLEOTIDE SEQUENCE</scope>
</reference>
<dbReference type="EMBL" id="GBXM01104366">
    <property type="protein sequence ID" value="JAH04211.1"/>
    <property type="molecule type" value="Transcribed_RNA"/>
</dbReference>
<evidence type="ECO:0000313" key="1">
    <source>
        <dbReference type="EMBL" id="JAH04211.1"/>
    </source>
</evidence>
<protein>
    <submittedName>
        <fullName evidence="1">Uncharacterized protein</fullName>
    </submittedName>
</protein>
<organism evidence="1">
    <name type="scientific">Anguilla anguilla</name>
    <name type="common">European freshwater eel</name>
    <name type="synonym">Muraena anguilla</name>
    <dbReference type="NCBI Taxonomy" id="7936"/>
    <lineage>
        <taxon>Eukaryota</taxon>
        <taxon>Metazoa</taxon>
        <taxon>Chordata</taxon>
        <taxon>Craniata</taxon>
        <taxon>Vertebrata</taxon>
        <taxon>Euteleostomi</taxon>
        <taxon>Actinopterygii</taxon>
        <taxon>Neopterygii</taxon>
        <taxon>Teleostei</taxon>
        <taxon>Anguilliformes</taxon>
        <taxon>Anguillidae</taxon>
        <taxon>Anguilla</taxon>
    </lineage>
</organism>
<proteinExistence type="predicted"/>
<accession>A0A0E9PHW5</accession>
<dbReference type="AlphaFoldDB" id="A0A0E9PHW5"/>
<sequence>MALLDIFRLQREVSMMCLSSAALSFLGRPLRLWSSRCPFLCASSKELGQHTWKPLSALKFLPRRDLADAV</sequence>
<reference evidence="1" key="1">
    <citation type="submission" date="2014-11" db="EMBL/GenBank/DDBJ databases">
        <authorList>
            <person name="Amaro Gonzalez C."/>
        </authorList>
    </citation>
    <scope>NUCLEOTIDE SEQUENCE</scope>
</reference>
<name>A0A0E9PHW5_ANGAN</name>